<feature type="domain" description="ABC transporter" evidence="9">
    <location>
        <begin position="5"/>
        <end position="249"/>
    </location>
</feature>
<dbReference type="CDD" id="cd03262">
    <property type="entry name" value="ABC_HisP_GlnQ"/>
    <property type="match status" value="1"/>
</dbReference>
<evidence type="ECO:0000256" key="2">
    <source>
        <dbReference type="ARBA" id="ARBA00005417"/>
    </source>
</evidence>
<evidence type="ECO:0000256" key="5">
    <source>
        <dbReference type="ARBA" id="ARBA00022741"/>
    </source>
</evidence>
<dbReference type="OrthoDB" id="9802264at2"/>
<keyword evidence="7" id="KW-0029">Amino-acid transport</keyword>
<evidence type="ECO:0000259" key="9">
    <source>
        <dbReference type="PROSITE" id="PS50893"/>
    </source>
</evidence>
<dbReference type="InterPro" id="IPR003593">
    <property type="entry name" value="AAA+_ATPase"/>
</dbReference>
<dbReference type="KEGG" id="afy:BW247_06520"/>
<dbReference type="FunFam" id="3.40.50.300:FF:000020">
    <property type="entry name" value="Amino acid ABC transporter ATP-binding component"/>
    <property type="match status" value="1"/>
</dbReference>
<evidence type="ECO:0000313" key="10">
    <source>
        <dbReference type="EMBL" id="APZ42787.1"/>
    </source>
</evidence>
<dbReference type="RefSeq" id="WP_076836436.1">
    <property type="nucleotide sequence ID" value="NZ_CP019434.1"/>
</dbReference>
<dbReference type="PANTHER" id="PTHR43166:SF9">
    <property type="entry name" value="GLUTAMATE_ASPARTATE IMPORT ATP-BINDING PROTEIN GLTL"/>
    <property type="match status" value="1"/>
</dbReference>
<accession>A0A1P8UG02</accession>
<dbReference type="GO" id="GO:0005524">
    <property type="term" value="F:ATP binding"/>
    <property type="evidence" value="ECO:0007669"/>
    <property type="project" value="UniProtKB-KW"/>
</dbReference>
<dbReference type="GO" id="GO:0015424">
    <property type="term" value="F:ABC-type amino acid transporter activity"/>
    <property type="evidence" value="ECO:0007669"/>
    <property type="project" value="InterPro"/>
</dbReference>
<comment type="subcellular location">
    <subcellularLocation>
        <location evidence="1">Cell inner membrane</location>
        <topology evidence="1">Peripheral membrane protein</topology>
    </subcellularLocation>
</comment>
<protein>
    <submittedName>
        <fullName evidence="10">Ectoine/hydroxyectoine ABC transporter ATP-binding protein EhuA</fullName>
    </submittedName>
</protein>
<dbReference type="GO" id="GO:0005886">
    <property type="term" value="C:plasma membrane"/>
    <property type="evidence" value="ECO:0007669"/>
    <property type="project" value="UniProtKB-SubCell"/>
</dbReference>
<keyword evidence="11" id="KW-1185">Reference proteome</keyword>
<dbReference type="EMBL" id="CP019434">
    <property type="protein sequence ID" value="APZ42787.1"/>
    <property type="molecule type" value="Genomic_DNA"/>
</dbReference>
<keyword evidence="5" id="KW-0547">Nucleotide-binding</keyword>
<dbReference type="SMART" id="SM00382">
    <property type="entry name" value="AAA"/>
    <property type="match status" value="1"/>
</dbReference>
<dbReference type="InterPro" id="IPR014343">
    <property type="entry name" value="Ectoine_EhuA"/>
</dbReference>
<dbReference type="InterPro" id="IPR003439">
    <property type="entry name" value="ABC_transporter-like_ATP-bd"/>
</dbReference>
<gene>
    <name evidence="10" type="ORF">BW247_06520</name>
</gene>
<dbReference type="PIRSF" id="PIRSF039085">
    <property type="entry name" value="ABC_ATPase_HisP"/>
    <property type="match status" value="1"/>
</dbReference>
<dbReference type="Gene3D" id="3.40.50.300">
    <property type="entry name" value="P-loop containing nucleotide triphosphate hydrolases"/>
    <property type="match status" value="1"/>
</dbReference>
<dbReference type="SUPFAM" id="SSF52540">
    <property type="entry name" value="P-loop containing nucleoside triphosphate hydrolases"/>
    <property type="match status" value="1"/>
</dbReference>
<dbReference type="InterPro" id="IPR050086">
    <property type="entry name" value="MetN_ABC_transporter-like"/>
</dbReference>
<keyword evidence="3" id="KW-0813">Transport</keyword>
<dbReference type="InterPro" id="IPR027417">
    <property type="entry name" value="P-loop_NTPase"/>
</dbReference>
<dbReference type="STRING" id="1765967.BW247_06520"/>
<dbReference type="InterPro" id="IPR017871">
    <property type="entry name" value="ABC_transporter-like_CS"/>
</dbReference>
<name>A0A1P8UG02_9GAMM</name>
<dbReference type="PANTHER" id="PTHR43166">
    <property type="entry name" value="AMINO ACID IMPORT ATP-BINDING PROTEIN"/>
    <property type="match status" value="1"/>
</dbReference>
<dbReference type="PROSITE" id="PS00211">
    <property type="entry name" value="ABC_TRANSPORTER_1"/>
    <property type="match status" value="1"/>
</dbReference>
<reference evidence="10 11" key="1">
    <citation type="submission" date="2017-01" db="EMBL/GenBank/DDBJ databases">
        <title>Draft sequence of Acidihalobacter ferrooxidans strain DSM 14175 (strain V8).</title>
        <authorList>
            <person name="Khaleque H.N."/>
            <person name="Ramsay J.P."/>
            <person name="Murphy R.J.T."/>
            <person name="Kaksonen A.H."/>
            <person name="Boxall N.J."/>
            <person name="Watkin E.L.J."/>
        </authorList>
    </citation>
    <scope>NUCLEOTIDE SEQUENCE [LARGE SCALE GENOMIC DNA]</scope>
    <source>
        <strain evidence="10 11">V8</strain>
    </source>
</reference>
<evidence type="ECO:0000256" key="4">
    <source>
        <dbReference type="ARBA" id="ARBA00022475"/>
    </source>
</evidence>
<evidence type="ECO:0000256" key="3">
    <source>
        <dbReference type="ARBA" id="ARBA00022448"/>
    </source>
</evidence>
<sequence>MSEQVVFDSITKRYGETCIFEDFSFAAQKGEKVVLIGSSGSGKSTILRILMTLEEIQGGEVYVDGEPLWHEPGKPDKRASEAYLRQMRTRIGMVFQQFNLFPHMTALRNVIEAPLRVLKVPRKDAEARGRELLERVGLGDRMDNFPAQLSGGQQQRVAIARALAMRPEILLFDEPTSALDPEMVGEVQNVIRELAEESELTMLIVTHEMRFAREIADRVCFLDKGQIIEEGSPAEVMGNPKKERTQAFLQSLHGG</sequence>
<proteinExistence type="inferred from homology"/>
<evidence type="ECO:0000256" key="7">
    <source>
        <dbReference type="ARBA" id="ARBA00022970"/>
    </source>
</evidence>
<keyword evidence="4" id="KW-1003">Cell membrane</keyword>
<evidence type="ECO:0000256" key="8">
    <source>
        <dbReference type="ARBA" id="ARBA00023136"/>
    </source>
</evidence>
<dbReference type="Pfam" id="PF00005">
    <property type="entry name" value="ABC_tran"/>
    <property type="match status" value="1"/>
</dbReference>
<dbReference type="GO" id="GO:0016887">
    <property type="term" value="F:ATP hydrolysis activity"/>
    <property type="evidence" value="ECO:0007669"/>
    <property type="project" value="InterPro"/>
</dbReference>
<evidence type="ECO:0000313" key="11">
    <source>
        <dbReference type="Proteomes" id="UP000243807"/>
    </source>
</evidence>
<dbReference type="PROSITE" id="PS50893">
    <property type="entry name" value="ABC_TRANSPORTER_2"/>
    <property type="match status" value="1"/>
</dbReference>
<dbReference type="Proteomes" id="UP000243807">
    <property type="component" value="Chromosome"/>
</dbReference>
<organism evidence="10 11">
    <name type="scientific">Acidihalobacter ferrooxydans</name>
    <dbReference type="NCBI Taxonomy" id="1765967"/>
    <lineage>
        <taxon>Bacteria</taxon>
        <taxon>Pseudomonadati</taxon>
        <taxon>Pseudomonadota</taxon>
        <taxon>Gammaproteobacteria</taxon>
        <taxon>Chromatiales</taxon>
        <taxon>Ectothiorhodospiraceae</taxon>
        <taxon>Acidihalobacter</taxon>
    </lineage>
</organism>
<dbReference type="NCBIfam" id="TIGR03005">
    <property type="entry name" value="ectoine_ehuA"/>
    <property type="match status" value="1"/>
</dbReference>
<evidence type="ECO:0000256" key="6">
    <source>
        <dbReference type="ARBA" id="ARBA00022840"/>
    </source>
</evidence>
<dbReference type="AlphaFoldDB" id="A0A1P8UG02"/>
<keyword evidence="6 10" id="KW-0067">ATP-binding</keyword>
<keyword evidence="8" id="KW-0472">Membrane</keyword>
<comment type="similarity">
    <text evidence="2">Belongs to the ABC transporter superfamily.</text>
</comment>
<dbReference type="InterPro" id="IPR030679">
    <property type="entry name" value="ABC_ATPase_HisP-typ"/>
</dbReference>
<evidence type="ECO:0000256" key="1">
    <source>
        <dbReference type="ARBA" id="ARBA00004417"/>
    </source>
</evidence>